<evidence type="ECO:0000256" key="2">
    <source>
        <dbReference type="SAM" id="MobiDB-lite"/>
    </source>
</evidence>
<dbReference type="InterPro" id="IPR011010">
    <property type="entry name" value="DNA_brk_join_enz"/>
</dbReference>
<name>A0ABN2TMC2_9MICO</name>
<evidence type="ECO:0000256" key="1">
    <source>
        <dbReference type="ARBA" id="ARBA00023172"/>
    </source>
</evidence>
<sequence>MSVSGAAGHRPTTKRTDEEQVADPGLVYEAYKAMPEEYALAVLLAAWCQLRQGEVLALRRRDVNVNDGTVRVRRQVQWITGQGAVVTPPKSGLMRG</sequence>
<dbReference type="SUPFAM" id="SSF56349">
    <property type="entry name" value="DNA breaking-rejoining enzymes"/>
    <property type="match status" value="1"/>
</dbReference>
<dbReference type="Proteomes" id="UP001500755">
    <property type="component" value="Unassembled WGS sequence"/>
</dbReference>
<dbReference type="InterPro" id="IPR013762">
    <property type="entry name" value="Integrase-like_cat_sf"/>
</dbReference>
<feature type="region of interest" description="Disordered" evidence="2">
    <location>
        <begin position="1"/>
        <end position="21"/>
    </location>
</feature>
<gene>
    <name evidence="3" type="ORF">GCM10009755_26850</name>
</gene>
<dbReference type="Gene3D" id="1.10.443.10">
    <property type="entry name" value="Intergrase catalytic core"/>
    <property type="match status" value="1"/>
</dbReference>
<evidence type="ECO:0008006" key="5">
    <source>
        <dbReference type="Google" id="ProtNLM"/>
    </source>
</evidence>
<organism evidence="3 4">
    <name type="scientific">Brevibacterium samyangense</name>
    <dbReference type="NCBI Taxonomy" id="366888"/>
    <lineage>
        <taxon>Bacteria</taxon>
        <taxon>Bacillati</taxon>
        <taxon>Actinomycetota</taxon>
        <taxon>Actinomycetes</taxon>
        <taxon>Micrococcales</taxon>
        <taxon>Brevibacteriaceae</taxon>
        <taxon>Brevibacterium</taxon>
    </lineage>
</organism>
<proteinExistence type="predicted"/>
<dbReference type="EMBL" id="BAAANO010000033">
    <property type="protein sequence ID" value="GAA2013850.1"/>
    <property type="molecule type" value="Genomic_DNA"/>
</dbReference>
<reference evidence="3 4" key="1">
    <citation type="journal article" date="2019" name="Int. J. Syst. Evol. Microbiol.">
        <title>The Global Catalogue of Microorganisms (GCM) 10K type strain sequencing project: providing services to taxonomists for standard genome sequencing and annotation.</title>
        <authorList>
            <consortium name="The Broad Institute Genomics Platform"/>
            <consortium name="The Broad Institute Genome Sequencing Center for Infectious Disease"/>
            <person name="Wu L."/>
            <person name="Ma J."/>
        </authorList>
    </citation>
    <scope>NUCLEOTIDE SEQUENCE [LARGE SCALE GENOMIC DNA]</scope>
    <source>
        <strain evidence="3 4">JCM 14546</strain>
    </source>
</reference>
<evidence type="ECO:0000313" key="4">
    <source>
        <dbReference type="Proteomes" id="UP001500755"/>
    </source>
</evidence>
<keyword evidence="1" id="KW-0233">DNA recombination</keyword>
<accession>A0ABN2TMC2</accession>
<comment type="caution">
    <text evidence="3">The sequence shown here is derived from an EMBL/GenBank/DDBJ whole genome shotgun (WGS) entry which is preliminary data.</text>
</comment>
<evidence type="ECO:0000313" key="3">
    <source>
        <dbReference type="EMBL" id="GAA2013850.1"/>
    </source>
</evidence>
<protein>
    <recommendedName>
        <fullName evidence="5">Tyr recombinase domain-containing protein</fullName>
    </recommendedName>
</protein>
<dbReference type="RefSeq" id="WP_344310512.1">
    <property type="nucleotide sequence ID" value="NZ_BAAANO010000033.1"/>
</dbReference>
<keyword evidence="4" id="KW-1185">Reference proteome</keyword>